<dbReference type="InterPro" id="IPR032675">
    <property type="entry name" value="LRR_dom_sf"/>
</dbReference>
<accession>A0A9P6W910</accession>
<name>A0A9P6W910_RHOMI</name>
<organism evidence="1 2">
    <name type="scientific">Rhodotorula mucilaginosa</name>
    <name type="common">Yeast</name>
    <name type="synonym">Rhodotorula rubra</name>
    <dbReference type="NCBI Taxonomy" id="5537"/>
    <lineage>
        <taxon>Eukaryota</taxon>
        <taxon>Fungi</taxon>
        <taxon>Dikarya</taxon>
        <taxon>Basidiomycota</taxon>
        <taxon>Pucciniomycotina</taxon>
        <taxon>Microbotryomycetes</taxon>
        <taxon>Sporidiobolales</taxon>
        <taxon>Sporidiobolaceae</taxon>
        <taxon>Rhodotorula</taxon>
    </lineage>
</organism>
<keyword evidence="2" id="KW-1185">Reference proteome</keyword>
<dbReference type="AlphaFoldDB" id="A0A9P6W910"/>
<gene>
    <name evidence="1" type="ORF">C6P46_005976</name>
</gene>
<reference evidence="1 2" key="1">
    <citation type="submission" date="2020-11" db="EMBL/GenBank/DDBJ databases">
        <title>Kefir isolates.</title>
        <authorList>
            <person name="Marcisauskas S."/>
            <person name="Kim Y."/>
            <person name="Blasche S."/>
        </authorList>
    </citation>
    <scope>NUCLEOTIDE SEQUENCE [LARGE SCALE GENOMIC DNA]</scope>
    <source>
        <strain evidence="1 2">KR</strain>
    </source>
</reference>
<evidence type="ECO:0000313" key="1">
    <source>
        <dbReference type="EMBL" id="KAG0665882.1"/>
    </source>
</evidence>
<protein>
    <submittedName>
        <fullName evidence="1">Uncharacterized protein</fullName>
    </submittedName>
</protein>
<evidence type="ECO:0000313" key="2">
    <source>
        <dbReference type="Proteomes" id="UP000777482"/>
    </source>
</evidence>
<sequence>MELNGPLPLVPPSLPFRLVTLVIDMIRGNDTGDVFLMPFLRACGPTLERLSLGVWFDHVRNLSTLPKLTTLSVIMTSDYTVEAIGETLDEWLATILPTCHALEHLRISAVYAGWELDRTPAGLLAVPEVAAALPATLKRIDFDRPPREGQLEAALSKNNSVQVIGMPTEVRPDSADLQKAFVDLSKPFNPFFDPDMDPWSA</sequence>
<dbReference type="Proteomes" id="UP000777482">
    <property type="component" value="Unassembled WGS sequence"/>
</dbReference>
<dbReference type="EMBL" id="PUHQ01000007">
    <property type="protein sequence ID" value="KAG0665882.1"/>
    <property type="molecule type" value="Genomic_DNA"/>
</dbReference>
<dbReference type="OrthoDB" id="10507589at2759"/>
<comment type="caution">
    <text evidence="1">The sequence shown here is derived from an EMBL/GenBank/DDBJ whole genome shotgun (WGS) entry which is preliminary data.</text>
</comment>
<dbReference type="Gene3D" id="3.80.10.10">
    <property type="entry name" value="Ribonuclease Inhibitor"/>
    <property type="match status" value="1"/>
</dbReference>
<proteinExistence type="predicted"/>